<dbReference type="AlphaFoldDB" id="A0A1E3XF85"/>
<dbReference type="PATRIC" id="fig|1872076.5.peg.631"/>
<sequence length="396" mass="46458">MAGADVRKQALAEIAREKARMREEKALPSIEDALDFEEQERIKEELNKKDVGQKEGERIPFQQVEEPLTDRVENKDDGFAFNWVTYGGGSTKTKKKKKPPKMLNTATIWCMGRKMMAREWAKAKGITKRDPRVLALEREAKEWGERKEEEERKKEEDRLRALEQRRKIEEPLRILGDRLLAEKEEKGQLTKKIVNDLLDETLGDVSRIYEINWLKDGCEIWVEPWEEKRMREKMQETEPVIYKLVVDDNLEIVSYDLVTDQELKKKKIREFFGKDLQEIETKASLASVEEGLVVEDEEEAKKFLEEKLSKIGRIEEFKKWTHMGWTALIEPWDEMKKRNLERKGDPPIVTDRILARVVKGKLLVVPLKDAHKPWEKGYGVQEYDLSEAETYGAKRS</sequence>
<evidence type="ECO:0000313" key="3">
    <source>
        <dbReference type="Proteomes" id="UP000094056"/>
    </source>
</evidence>
<proteinExistence type="predicted"/>
<evidence type="ECO:0000256" key="1">
    <source>
        <dbReference type="SAM" id="Coils"/>
    </source>
</evidence>
<keyword evidence="1" id="KW-0175">Coiled coil</keyword>
<feature type="coiled-coil region" evidence="1">
    <location>
        <begin position="133"/>
        <end position="167"/>
    </location>
</feature>
<evidence type="ECO:0000313" key="2">
    <source>
        <dbReference type="EMBL" id="ODS34293.1"/>
    </source>
</evidence>
<organism evidence="2 3">
    <name type="scientific">Candidatus Scalindua rubra</name>
    <dbReference type="NCBI Taxonomy" id="1872076"/>
    <lineage>
        <taxon>Bacteria</taxon>
        <taxon>Pseudomonadati</taxon>
        <taxon>Planctomycetota</taxon>
        <taxon>Candidatus Brocadiia</taxon>
        <taxon>Candidatus Brocadiales</taxon>
        <taxon>Candidatus Scalinduaceae</taxon>
        <taxon>Candidatus Scalindua</taxon>
    </lineage>
</organism>
<name>A0A1E3XF85_9BACT</name>
<reference evidence="2 3" key="1">
    <citation type="submission" date="2016-07" db="EMBL/GenBank/DDBJ databases">
        <title>Draft genome of Scalindua rubra, obtained from a brine-seawater interface in the Red Sea, sheds light on salt adaptation in anammox bacteria.</title>
        <authorList>
            <person name="Speth D.R."/>
            <person name="Lagkouvardos I."/>
            <person name="Wang Y."/>
            <person name="Qian P.-Y."/>
            <person name="Dutilh B.E."/>
            <person name="Jetten M.S."/>
        </authorList>
    </citation>
    <scope>NUCLEOTIDE SEQUENCE [LARGE SCALE GENOMIC DNA]</scope>
    <source>
        <strain evidence="2">BSI-1</strain>
    </source>
</reference>
<dbReference type="Proteomes" id="UP000094056">
    <property type="component" value="Unassembled WGS sequence"/>
</dbReference>
<gene>
    <name evidence="2" type="ORF">SCARUB_00552</name>
</gene>
<accession>A0A1E3XF85</accession>
<dbReference type="EMBL" id="MAYW01000009">
    <property type="protein sequence ID" value="ODS34293.1"/>
    <property type="molecule type" value="Genomic_DNA"/>
</dbReference>
<comment type="caution">
    <text evidence="2">The sequence shown here is derived from an EMBL/GenBank/DDBJ whole genome shotgun (WGS) entry which is preliminary data.</text>
</comment>
<protein>
    <submittedName>
        <fullName evidence="2">Uncharacterized protein</fullName>
    </submittedName>
</protein>